<comment type="caution">
    <text evidence="1">The sequence shown here is derived from an EMBL/GenBank/DDBJ whole genome shotgun (WGS) entry which is preliminary data.</text>
</comment>
<reference evidence="1 2" key="1">
    <citation type="submission" date="2024-01" db="EMBL/GenBank/DDBJ databases">
        <title>The genomes of 5 underutilized Papilionoideae crops provide insights into root nodulation and disease resistanc.</title>
        <authorList>
            <person name="Jiang F."/>
        </authorList>
    </citation>
    <scope>NUCLEOTIDE SEQUENCE [LARGE SCALE GENOMIC DNA]</scope>
    <source>
        <strain evidence="1">LVBAO_FW01</strain>
        <tissue evidence="1">Leaves</tissue>
    </source>
</reference>
<keyword evidence="2" id="KW-1185">Reference proteome</keyword>
<accession>A0AAN9M9D2</accession>
<name>A0AAN9M9D2_CANGL</name>
<dbReference type="Proteomes" id="UP001367508">
    <property type="component" value="Unassembled WGS sequence"/>
</dbReference>
<dbReference type="AlphaFoldDB" id="A0AAN9M9D2"/>
<dbReference type="EMBL" id="JAYMYQ010000002">
    <property type="protein sequence ID" value="KAK7350262.1"/>
    <property type="molecule type" value="Genomic_DNA"/>
</dbReference>
<evidence type="ECO:0000313" key="1">
    <source>
        <dbReference type="EMBL" id="KAK7350262.1"/>
    </source>
</evidence>
<proteinExistence type="predicted"/>
<sequence>MVLTTPPGPCHPSIEALLSSSDMRVLDLVPSSHVVPSLQSHFGMLEGNAKVPYDQLARVGEGSSPVSAAIASQVSLIHGETLEVQHPGSPPQDSCTSRWPPDRFLILYALRST</sequence>
<protein>
    <submittedName>
        <fullName evidence="1">Uncharacterized protein</fullName>
    </submittedName>
</protein>
<organism evidence="1 2">
    <name type="scientific">Canavalia gladiata</name>
    <name type="common">Sword bean</name>
    <name type="synonym">Dolichos gladiatus</name>
    <dbReference type="NCBI Taxonomy" id="3824"/>
    <lineage>
        <taxon>Eukaryota</taxon>
        <taxon>Viridiplantae</taxon>
        <taxon>Streptophyta</taxon>
        <taxon>Embryophyta</taxon>
        <taxon>Tracheophyta</taxon>
        <taxon>Spermatophyta</taxon>
        <taxon>Magnoliopsida</taxon>
        <taxon>eudicotyledons</taxon>
        <taxon>Gunneridae</taxon>
        <taxon>Pentapetalae</taxon>
        <taxon>rosids</taxon>
        <taxon>fabids</taxon>
        <taxon>Fabales</taxon>
        <taxon>Fabaceae</taxon>
        <taxon>Papilionoideae</taxon>
        <taxon>50 kb inversion clade</taxon>
        <taxon>NPAAA clade</taxon>
        <taxon>indigoferoid/millettioid clade</taxon>
        <taxon>Phaseoleae</taxon>
        <taxon>Canavalia</taxon>
    </lineage>
</organism>
<evidence type="ECO:0000313" key="2">
    <source>
        <dbReference type="Proteomes" id="UP001367508"/>
    </source>
</evidence>
<gene>
    <name evidence="1" type="ORF">VNO77_08634</name>
</gene>